<keyword evidence="14 28" id="KW-0378">Hydrolase</keyword>
<keyword evidence="11 28" id="KW-0645">Protease</keyword>
<dbReference type="GO" id="GO:0006957">
    <property type="term" value="P:complement activation, alternative pathway"/>
    <property type="evidence" value="ECO:0007669"/>
    <property type="project" value="UniProtKB-KW"/>
</dbReference>
<keyword evidence="13" id="KW-0677">Repeat</keyword>
<evidence type="ECO:0000259" key="29">
    <source>
        <dbReference type="PROSITE" id="PS50234"/>
    </source>
</evidence>
<protein>
    <recommendedName>
        <fullName evidence="7">Complement factor B</fullName>
        <ecNumber evidence="6">3.4.21.47</ecNumber>
    </recommendedName>
    <alternativeName>
        <fullName evidence="20">C3/C5 convertase</fullName>
    </alternativeName>
</protein>
<name>A0A8C5F2C4_9SAUR</name>
<dbReference type="SUPFAM" id="SSF50494">
    <property type="entry name" value="Trypsin-like serine proteases"/>
    <property type="match status" value="1"/>
</dbReference>
<comment type="catalytic activity">
    <reaction evidence="1">
        <text>Cleavage of Arg-|-Ser bond in complement component C3 alpha-chain to yield C3a and C3b, and Arg-|-Xaa bond in complement component C5 alpha-chain to yield C5a and C5b.</text>
        <dbReference type="EC" id="3.4.21.47"/>
    </reaction>
</comment>
<keyword evidence="17 27" id="KW-1015">Disulfide bond</keyword>
<proteinExistence type="predicted"/>
<dbReference type="GeneTree" id="ENSGT00940000158605"/>
<keyword evidence="18" id="KW-0179">Complement alternate pathway</keyword>
<evidence type="ECO:0000256" key="28">
    <source>
        <dbReference type="RuleBase" id="RU363034"/>
    </source>
</evidence>
<dbReference type="PROSITE" id="PS50234">
    <property type="entry name" value="VWFA"/>
    <property type="match status" value="1"/>
</dbReference>
<dbReference type="GO" id="GO:0006508">
    <property type="term" value="P:proteolysis"/>
    <property type="evidence" value="ECO:0007669"/>
    <property type="project" value="UniProtKB-KW"/>
</dbReference>
<reference evidence="32" key="2">
    <citation type="submission" date="2025-09" db="UniProtKB">
        <authorList>
            <consortium name="Ensembl"/>
        </authorList>
    </citation>
    <scope>IDENTIFICATION</scope>
</reference>
<dbReference type="GO" id="GO:0106139">
    <property type="term" value="C:symbiont cell surface"/>
    <property type="evidence" value="ECO:0007669"/>
    <property type="project" value="Ensembl"/>
</dbReference>
<evidence type="ECO:0000256" key="27">
    <source>
        <dbReference type="PROSITE-ProRule" id="PRU00302"/>
    </source>
</evidence>
<dbReference type="PROSITE" id="PS50240">
    <property type="entry name" value="TRYPSIN_DOM"/>
    <property type="match status" value="1"/>
</dbReference>
<keyword evidence="9" id="KW-0399">Innate immunity</keyword>
<evidence type="ECO:0000256" key="26">
    <source>
        <dbReference type="PIRSR" id="PIRSR001154-1"/>
    </source>
</evidence>
<dbReference type="InterPro" id="IPR036465">
    <property type="entry name" value="vWFA_dom_sf"/>
</dbReference>
<evidence type="ECO:0000256" key="15">
    <source>
        <dbReference type="ARBA" id="ARBA00022825"/>
    </source>
</evidence>
<evidence type="ECO:0000256" key="20">
    <source>
        <dbReference type="ARBA" id="ARBA00029636"/>
    </source>
</evidence>
<evidence type="ECO:0000256" key="22">
    <source>
        <dbReference type="ARBA" id="ARBA00093402"/>
    </source>
</evidence>
<dbReference type="InterPro" id="IPR033116">
    <property type="entry name" value="TRYPSIN_SER"/>
</dbReference>
<keyword evidence="15 28" id="KW-0720">Serine protease</keyword>
<dbReference type="Pfam" id="PF00084">
    <property type="entry name" value="Sushi"/>
    <property type="match status" value="2"/>
</dbReference>
<feature type="active site" description="Charge relay system" evidence="26">
    <location>
        <position position="540"/>
    </location>
</feature>
<evidence type="ECO:0000256" key="9">
    <source>
        <dbReference type="ARBA" id="ARBA00022588"/>
    </source>
</evidence>
<keyword evidence="33" id="KW-1185">Reference proteome</keyword>
<dbReference type="GO" id="GO:0009617">
    <property type="term" value="P:response to bacterium"/>
    <property type="evidence" value="ECO:0007669"/>
    <property type="project" value="TreeGrafter"/>
</dbReference>
<dbReference type="SMART" id="SM00032">
    <property type="entry name" value="CCP"/>
    <property type="match status" value="3"/>
</dbReference>
<feature type="domain" description="Sushi" evidence="31">
    <location>
        <begin position="132"/>
        <end position="189"/>
    </location>
</feature>
<dbReference type="CDD" id="cd00190">
    <property type="entry name" value="Tryp_SPc"/>
    <property type="match status" value="1"/>
</dbReference>
<dbReference type="PROSITE" id="PS00134">
    <property type="entry name" value="TRYPSIN_HIS"/>
    <property type="match status" value="1"/>
</dbReference>
<feature type="active site" description="Charge relay system" evidence="26">
    <location>
        <position position="488"/>
    </location>
</feature>
<dbReference type="InterPro" id="IPR011360">
    <property type="entry name" value="Compl_C2_B"/>
</dbReference>
<dbReference type="GO" id="GO:0004252">
    <property type="term" value="F:serine-type endopeptidase activity"/>
    <property type="evidence" value="ECO:0007669"/>
    <property type="project" value="UniProtKB-EC"/>
</dbReference>
<dbReference type="InterPro" id="IPR009003">
    <property type="entry name" value="Peptidase_S1_PA"/>
</dbReference>
<dbReference type="GO" id="GO:0070062">
    <property type="term" value="C:extracellular exosome"/>
    <property type="evidence" value="ECO:0007669"/>
    <property type="project" value="TreeGrafter"/>
</dbReference>
<dbReference type="InterPro" id="IPR002035">
    <property type="entry name" value="VWF_A"/>
</dbReference>
<evidence type="ECO:0000256" key="13">
    <source>
        <dbReference type="ARBA" id="ARBA00022737"/>
    </source>
</evidence>
<keyword evidence="8" id="KW-0964">Secreted</keyword>
<keyword evidence="16" id="KW-0391">Immunity</keyword>
<evidence type="ECO:0000256" key="12">
    <source>
        <dbReference type="ARBA" id="ARBA00022729"/>
    </source>
</evidence>
<evidence type="ECO:0000256" key="4">
    <source>
        <dbReference type="ARBA" id="ARBA00004241"/>
    </source>
</evidence>
<dbReference type="InterPro" id="IPR018114">
    <property type="entry name" value="TRYPSIN_HIS"/>
</dbReference>
<dbReference type="PROSITE" id="PS00135">
    <property type="entry name" value="TRYPSIN_SER"/>
    <property type="match status" value="1"/>
</dbReference>
<evidence type="ECO:0000313" key="32">
    <source>
        <dbReference type="Ensembl" id="ENSGEVP00005028458.1"/>
    </source>
</evidence>
<dbReference type="Gene3D" id="3.40.50.410">
    <property type="entry name" value="von Willebrand factor, type A domain"/>
    <property type="match status" value="1"/>
</dbReference>
<comment type="function">
    <text evidence="23">Precursor of the catalytic component of the C3 and C5 convertase complexes of the alternative pathway of the complement system, a cascade of proteins that leads to phagocytosis and breakdown of pathogens and signaling that strengthens the adaptive immune system. The alternative complement pathway acts as an amplification loop that enhances other complement pathways (classical, lectin and GZMK) by promoting formation of additional C3 and C5 convertases. CFB is cleaved and activated by CFD to generate Ba and Bb chains; Bb chain constituting the catalytic component of the C3 and C5 convertases.</text>
</comment>
<accession>A0A8C5F2C4</accession>
<dbReference type="Pfam" id="PF00092">
    <property type="entry name" value="VWA"/>
    <property type="match status" value="1"/>
</dbReference>
<dbReference type="InterPro" id="IPR001254">
    <property type="entry name" value="Trypsin_dom"/>
</dbReference>
<feature type="domain" description="VWFA" evidence="29">
    <location>
        <begin position="236"/>
        <end position="442"/>
    </location>
</feature>
<comment type="subunit">
    <text evidence="24">Monomer. Interacts with complement C3b; this interaction is dependent on the presence of Mg(2+).</text>
</comment>
<evidence type="ECO:0000256" key="23">
    <source>
        <dbReference type="ARBA" id="ARBA00093434"/>
    </source>
</evidence>
<evidence type="ECO:0000256" key="5">
    <source>
        <dbReference type="ARBA" id="ARBA00004613"/>
    </source>
</evidence>
<evidence type="ECO:0000256" key="24">
    <source>
        <dbReference type="ARBA" id="ARBA00093516"/>
    </source>
</evidence>
<dbReference type="SUPFAM" id="SSF57535">
    <property type="entry name" value="Complement control module/SCR domain"/>
    <property type="match status" value="3"/>
</dbReference>
<keyword evidence="10 27" id="KW-0768">Sushi</keyword>
<feature type="disulfide bond" evidence="27">
    <location>
        <begin position="160"/>
        <end position="187"/>
    </location>
</feature>
<dbReference type="PANTHER" id="PTHR46393">
    <property type="entry name" value="SUSHI DOMAIN-CONTAINING PROTEIN"/>
    <property type="match status" value="1"/>
</dbReference>
<comment type="subunit">
    <text evidence="25">Catalytic component of the C3 convertase of the alternative complement pathway, also named C3bBb, composed of complement factor B Bb and complement C3b. Catalytic component of the C5 convertase of the alternative complement pathway, also named C3bBb3b, composed of complement factor B Bb and additional molecules of complement C3b. Interacts to CFP; this interaction contributes to the stabilization of the active C3-convertase enzyme complex.</text>
</comment>
<comment type="caution">
    <text evidence="27">Lacks conserved residue(s) required for the propagation of feature annotation.</text>
</comment>
<evidence type="ECO:0000256" key="14">
    <source>
        <dbReference type="ARBA" id="ARBA00022801"/>
    </source>
</evidence>
<evidence type="ECO:0000256" key="8">
    <source>
        <dbReference type="ARBA" id="ARBA00022525"/>
    </source>
</evidence>
<feature type="domain" description="Sushi" evidence="31">
    <location>
        <begin position="70"/>
        <end position="129"/>
    </location>
</feature>
<keyword evidence="19" id="KW-0325">Glycoprotein</keyword>
<dbReference type="InterPro" id="IPR000436">
    <property type="entry name" value="Sushi_SCR_CCP_dom"/>
</dbReference>
<dbReference type="InterPro" id="IPR035976">
    <property type="entry name" value="Sushi/SCR/CCP_sf"/>
</dbReference>
<dbReference type="PANTHER" id="PTHR46393:SF1">
    <property type="entry name" value="COMPLEMENT FACTOR B"/>
    <property type="match status" value="1"/>
</dbReference>
<dbReference type="SUPFAM" id="SSF53300">
    <property type="entry name" value="vWA-like"/>
    <property type="match status" value="1"/>
</dbReference>
<comment type="function">
    <text evidence="21">Involved in proliferation and differentiation of preactivated B-lymphocytes, rapid spreading of peripheral blood monocytes, stimulation of lymphocyte blastogenesis and lysis of erythrocytes.</text>
</comment>
<dbReference type="Proteomes" id="UP000694390">
    <property type="component" value="Unassembled WGS sequence"/>
</dbReference>
<dbReference type="AlphaFoldDB" id="A0A8C5F2C4"/>
<keyword evidence="12" id="KW-0732">Signal</keyword>
<comment type="cofactor">
    <cofactor evidence="2">
        <name>Mn(2+)</name>
        <dbReference type="ChEBI" id="CHEBI:29035"/>
    </cofactor>
</comment>
<dbReference type="PRINTS" id="PR00722">
    <property type="entry name" value="CHYMOTRYPSIN"/>
</dbReference>
<dbReference type="Gene3D" id="2.40.10.10">
    <property type="entry name" value="Trypsin-like serine proteases"/>
    <property type="match status" value="2"/>
</dbReference>
<comment type="cofactor">
    <cofactor evidence="3">
        <name>Mg(2+)</name>
        <dbReference type="ChEBI" id="CHEBI:18420"/>
    </cofactor>
</comment>
<evidence type="ECO:0000313" key="33">
    <source>
        <dbReference type="Proteomes" id="UP000694390"/>
    </source>
</evidence>
<dbReference type="SMART" id="SM00327">
    <property type="entry name" value="VWA"/>
    <property type="match status" value="1"/>
</dbReference>
<evidence type="ECO:0000256" key="21">
    <source>
        <dbReference type="ARBA" id="ARBA00093327"/>
    </source>
</evidence>
<dbReference type="EC" id="3.4.21.47" evidence="6"/>
<evidence type="ECO:0000256" key="17">
    <source>
        <dbReference type="ARBA" id="ARBA00023157"/>
    </source>
</evidence>
<evidence type="ECO:0000256" key="3">
    <source>
        <dbReference type="ARBA" id="ARBA00001946"/>
    </source>
</evidence>
<evidence type="ECO:0000259" key="31">
    <source>
        <dbReference type="PROSITE" id="PS50923"/>
    </source>
</evidence>
<dbReference type="GO" id="GO:0009986">
    <property type="term" value="C:cell surface"/>
    <property type="evidence" value="ECO:0007669"/>
    <property type="project" value="UniProtKB-SubCell"/>
</dbReference>
<reference evidence="32" key="1">
    <citation type="submission" date="2025-08" db="UniProtKB">
        <authorList>
            <consortium name="Ensembl"/>
        </authorList>
    </citation>
    <scope>IDENTIFICATION</scope>
</reference>
<evidence type="ECO:0000256" key="11">
    <source>
        <dbReference type="ARBA" id="ARBA00022670"/>
    </source>
</evidence>
<dbReference type="Ensembl" id="ENSGEVT00005029917.1">
    <property type="protein sequence ID" value="ENSGEVP00005028458.1"/>
    <property type="gene ID" value="ENSGEVG00005020009.1"/>
</dbReference>
<sequence>TAPQCCELPHTPIVGGSARVQRQGQMLVYQCPAGQFPYPTPIRECRSNSQWSPLRAPGGRPLAKAECRAIQCPGPLEFDNGHFHPRQPRYNISQTLTFECFEGYTLRGPHNRTCLPNGKWSGGTAICDDGEGQCPDPGVPIGATKDGQLYRVEDRVRYRCGRGLVMFGSKERTCQESGAWSGTQPECRDPSTYDTPEEVSSAFIASLSETVEVDRSSGGAENVKRKIVIEAGGSMNIYLVLDASDSVGEGNFSRARDVLVQLIEKISSYGVFPRYGVLTFATDPHVVVSTVNAQSSDADWVSTKLGDLKYESHALRSGTNTKAALEAVHNMIIEQEQDEIRKGHKVAPVANSTRHVLVLMTDGNTNMGGSPMPVVRQIRELLSIGRDIRNPREDYLDIYVFGIGAMVNAENIAELASKKSGEKHVFHMQDIRDLQKAFHDMIGTGNPGSLRDPDLSPHAPLSLQRPGKGLESCKGALISEYFVLTAAHCFDIDDQAHWITVDVGEPDAGVLCLARVLWSHPQYNIGKLRGAGIPEFYDYDVALVKLTTKIKFSFNARPICLPCTEGTTRALRKPHPETTCNDHKRLLLTVGEVPALFVHEGKKKLERKHVNIKNGVKKSACEADAKKAPIYANVTDVKQVVTPRFLCTGGIDPVVDPNTCKGDSGGPLIIAKGKRYIQVGVISWGVFDVCKAPSRRAPAHARDFHLNLFTVLPWLRDKLAEEELGFI</sequence>
<evidence type="ECO:0000256" key="10">
    <source>
        <dbReference type="ARBA" id="ARBA00022659"/>
    </source>
</evidence>
<feature type="active site" description="Charge relay system" evidence="26">
    <location>
        <position position="664"/>
    </location>
</feature>
<feature type="domain" description="Peptidase S1" evidence="30">
    <location>
        <begin position="441"/>
        <end position="720"/>
    </location>
</feature>
<feature type="disulfide bond" evidence="27">
    <location>
        <begin position="100"/>
        <end position="127"/>
    </location>
</feature>
<dbReference type="Gene3D" id="2.10.70.10">
    <property type="entry name" value="Complement Module, domain 1"/>
    <property type="match status" value="3"/>
</dbReference>
<evidence type="ECO:0000256" key="7">
    <source>
        <dbReference type="ARBA" id="ARBA00018671"/>
    </source>
</evidence>
<dbReference type="InterPro" id="IPR001314">
    <property type="entry name" value="Peptidase_S1A"/>
</dbReference>
<organism evidence="32 33">
    <name type="scientific">Gopherus evgoodei</name>
    <name type="common">Goodes thornscrub tortoise</name>
    <dbReference type="NCBI Taxonomy" id="1825980"/>
    <lineage>
        <taxon>Eukaryota</taxon>
        <taxon>Metazoa</taxon>
        <taxon>Chordata</taxon>
        <taxon>Craniata</taxon>
        <taxon>Vertebrata</taxon>
        <taxon>Euteleostomi</taxon>
        <taxon>Archelosauria</taxon>
        <taxon>Testudinata</taxon>
        <taxon>Testudines</taxon>
        <taxon>Cryptodira</taxon>
        <taxon>Durocryptodira</taxon>
        <taxon>Testudinoidea</taxon>
        <taxon>Testudinidae</taxon>
        <taxon>Gopherus</taxon>
    </lineage>
</organism>
<evidence type="ECO:0000256" key="18">
    <source>
        <dbReference type="ARBA" id="ARBA00023162"/>
    </source>
</evidence>
<evidence type="ECO:0000256" key="16">
    <source>
        <dbReference type="ARBA" id="ARBA00022859"/>
    </source>
</evidence>
<dbReference type="PIRSF" id="PIRSF001154">
    <property type="entry name" value="Compl_C2_B"/>
    <property type="match status" value="1"/>
</dbReference>
<evidence type="ECO:0000256" key="2">
    <source>
        <dbReference type="ARBA" id="ARBA00001936"/>
    </source>
</evidence>
<dbReference type="PROSITE" id="PS50923">
    <property type="entry name" value="SUSHI"/>
    <property type="match status" value="2"/>
</dbReference>
<comment type="function">
    <text evidence="22">Serine protease component of the complement C3 and C5 convertase complexes of the alternative complement pathway. Following cleavage and activation by factor D (CFD), forms the C3 convertase together with complement C3b. As part of the C3 convertase, cleaves and activates C3 into C3a anaphylatoxin and C3b opsonin, the next components of the complement pathways. When an additional complement C3b molecule binds to the C3 convertase, forms the C5 convertase, which cleaves and activates C5 into C5a anaphylatoxin and C5b component of the membrane attack complex.</text>
</comment>
<evidence type="ECO:0000256" key="25">
    <source>
        <dbReference type="ARBA" id="ARBA00093582"/>
    </source>
</evidence>
<dbReference type="OrthoDB" id="6127264at2759"/>
<evidence type="ECO:0000256" key="1">
    <source>
        <dbReference type="ARBA" id="ARBA00000061"/>
    </source>
</evidence>
<dbReference type="InterPro" id="IPR043504">
    <property type="entry name" value="Peptidase_S1_PA_chymotrypsin"/>
</dbReference>
<comment type="subcellular location">
    <subcellularLocation>
        <location evidence="4">Cell surface</location>
    </subcellularLocation>
    <subcellularLocation>
        <location evidence="5">Secreted</location>
    </subcellularLocation>
</comment>
<dbReference type="CDD" id="cd00033">
    <property type="entry name" value="CCP"/>
    <property type="match status" value="2"/>
</dbReference>
<evidence type="ECO:0000256" key="19">
    <source>
        <dbReference type="ARBA" id="ARBA00023180"/>
    </source>
</evidence>
<dbReference type="SMART" id="SM00020">
    <property type="entry name" value="Tryp_SPc"/>
    <property type="match status" value="1"/>
</dbReference>
<gene>
    <name evidence="32" type="primary">CFB</name>
</gene>
<dbReference type="Pfam" id="PF00089">
    <property type="entry name" value="Trypsin"/>
    <property type="match status" value="1"/>
</dbReference>
<evidence type="ECO:0000256" key="6">
    <source>
        <dbReference type="ARBA" id="ARBA00011934"/>
    </source>
</evidence>
<evidence type="ECO:0000259" key="30">
    <source>
        <dbReference type="PROSITE" id="PS50240"/>
    </source>
</evidence>